<dbReference type="Gene3D" id="3.40.50.300">
    <property type="entry name" value="P-loop containing nucleotide triphosphate hydrolases"/>
    <property type="match status" value="1"/>
</dbReference>
<evidence type="ECO:0000259" key="1">
    <source>
        <dbReference type="SMART" id="SM00382"/>
    </source>
</evidence>
<dbReference type="SMART" id="SM00382">
    <property type="entry name" value="AAA"/>
    <property type="match status" value="1"/>
</dbReference>
<dbReference type="InterPro" id="IPR049050">
    <property type="entry name" value="nSTAND3"/>
</dbReference>
<dbReference type="AlphaFoldDB" id="A0A123V8R7"/>
<dbReference type="GO" id="GO:0003677">
    <property type="term" value="F:DNA binding"/>
    <property type="evidence" value="ECO:0007669"/>
    <property type="project" value="InterPro"/>
</dbReference>
<dbReference type="RefSeq" id="WP_044762265.1">
    <property type="nucleotide sequence ID" value="NZ_CEKS01000025.1"/>
</dbReference>
<evidence type="ECO:0000313" key="3">
    <source>
        <dbReference type="Proteomes" id="UP000071962"/>
    </source>
</evidence>
<dbReference type="Pfam" id="PF20720">
    <property type="entry name" value="nSTAND3"/>
    <property type="match status" value="1"/>
</dbReference>
<dbReference type="GO" id="GO:0005727">
    <property type="term" value="C:extrachromosomal circular DNA"/>
    <property type="evidence" value="ECO:0007669"/>
    <property type="project" value="InterPro"/>
</dbReference>
<gene>
    <name evidence="2" type="ORF">ERS132551_01727</name>
</gene>
<name>A0A123V8R7_STRSU</name>
<evidence type="ECO:0000313" key="2">
    <source>
        <dbReference type="EMBL" id="CYX22546.1"/>
    </source>
</evidence>
<proteinExistence type="predicted"/>
<feature type="domain" description="AAA+ ATPase" evidence="1">
    <location>
        <begin position="240"/>
        <end position="361"/>
    </location>
</feature>
<dbReference type="EMBL" id="FIKT01000024">
    <property type="protein sequence ID" value="CYX22546.1"/>
    <property type="molecule type" value="Genomic_DNA"/>
</dbReference>
<dbReference type="SUPFAM" id="SSF52540">
    <property type="entry name" value="P-loop containing nucleoside triphosphate hydrolases"/>
    <property type="match status" value="1"/>
</dbReference>
<dbReference type="InterPro" id="IPR027417">
    <property type="entry name" value="P-loop_NTPase"/>
</dbReference>
<sequence>MTQKQSNLTVVAGTQQLEFEFWKNYPKELIQKAIDGNAKELLHKMVEYLSTIVVVADAYIIIHNKDWSEVWNPSLNEYEKVLKTIHVHFLFKLAEGATLPEIANALGLETQYLEKPKSGRYAYDNLLSYLIHAKEPDKFFYSPSEVVTLMGRDYQTIYNERIRTWEKGRAKKTSKQAKNDVEVLIMDIIKGKIKKDEILNNPEFYAIYAFNKSKLNEAFETYAERKSLKTYKDLELGLFQKTIIFLQGASGLGKTTLAKELAHKLQFLSRVNGEDWETVITAATNPFDDVRGEEIILLDDVRGQALSASDWLKLLDPFTASPISSRFKNRSGAVKTIIITSSKSALEFFFKTKDSGYEDLSQFVRRINHFITLRTDSSGNIIYSSSFPERKHTPIQRKIPNKEVIVSLDYDFSTAKEMSSENLLEFLMETVRLNNHWEISYQDSKKAITTTDQSKSDDLNQ</sequence>
<protein>
    <submittedName>
        <fullName evidence="2">Plasmid replication protein Rep and AAA-class ATPase domain protein</fullName>
    </submittedName>
</protein>
<dbReference type="InterPro" id="IPR003593">
    <property type="entry name" value="AAA+_ATPase"/>
</dbReference>
<dbReference type="GO" id="GO:0006260">
    <property type="term" value="P:DNA replication"/>
    <property type="evidence" value="ECO:0007669"/>
    <property type="project" value="InterPro"/>
</dbReference>
<reference evidence="2 3" key="1">
    <citation type="submission" date="2016-02" db="EMBL/GenBank/DDBJ databases">
        <authorList>
            <consortium name="Pathogen Informatics"/>
        </authorList>
    </citation>
    <scope>NUCLEOTIDE SEQUENCE [LARGE SCALE GENOMIC DNA]</scope>
    <source>
        <strain evidence="2 3">SS1062</strain>
    </source>
</reference>
<organism evidence="2 3">
    <name type="scientific">Streptococcus suis</name>
    <dbReference type="NCBI Taxonomy" id="1307"/>
    <lineage>
        <taxon>Bacteria</taxon>
        <taxon>Bacillati</taxon>
        <taxon>Bacillota</taxon>
        <taxon>Bacilli</taxon>
        <taxon>Lactobacillales</taxon>
        <taxon>Streptococcaceae</taxon>
        <taxon>Streptococcus</taxon>
    </lineage>
</organism>
<dbReference type="Proteomes" id="UP000071962">
    <property type="component" value="Unassembled WGS sequence"/>
</dbReference>
<dbReference type="GO" id="GO:0003916">
    <property type="term" value="F:DNA topoisomerase activity"/>
    <property type="evidence" value="ECO:0007669"/>
    <property type="project" value="InterPro"/>
</dbReference>
<dbReference type="Gene3D" id="3.40.1310.30">
    <property type="match status" value="1"/>
</dbReference>
<accession>A0A123V8R7</accession>